<feature type="region of interest" description="Disordered" evidence="16">
    <location>
        <begin position="932"/>
        <end position="958"/>
    </location>
</feature>
<dbReference type="Gene3D" id="1.10.1380.10">
    <property type="entry name" value="Neutral endopeptidase , domain2"/>
    <property type="match status" value="1"/>
</dbReference>
<evidence type="ECO:0000256" key="5">
    <source>
        <dbReference type="ARBA" id="ARBA00009208"/>
    </source>
</evidence>
<sequence>MAHAGSSPVQDFFGSVIFHRSEVSYRPAESDDGDGSLSSRAKNRNPLQAASTFFRQRNTLEKILLVLVVFLFITVVILCIFIRGNPQKLLLVGSHLLREKGAEGYCMTTACVTAAASILQTMDQSVNPCEDFYQYACGGWSKTTVIPEGKSLWGTFSVIEQQNQRVIKKILEQPKGNRSSSAEDKAKMYYISCMDPNNTIETLGATPLQEILTEKSLHVLQIKYGMNGLFSWAVNEDDKNSSRYAIQVDQGGLTLPTTAHYLNKTTNAKIMQAYLEYMVNIGTLLGGEKNATTKQMQEVIDFETEIANITTPTEERRDDEKLYHSMKVTELQSLAPFINWLDYFNEAFKMNLTKIIDKYSKTDDGKNIINNYLVWQMIHSLAFYLSKDFRQAFKGLRKVLTGTQGEDESWRYCVSDTNSVLGYAVGAMFVREKFNNNSKAFAESMLNEIRLSLKVNIHKVPWMDEETKKAAISKANAITDMIGFPDYILRPELLDAKYKRLEIQGNQYFKNNIRAIQFNMVELLEKLHQPVNRTLWDMTPPTVNAYYNPTKNQIVFPAGILQLPFFDVNNPAALNFGGMGVVMGHELTHAFDDQGREYDKEGNLNHWWNNITIEKFKEQTKCIVDQYSAFKMDNLNLNGKQTLGENIADNGGLKASFYAYQKWRQTQNEWPLPGLGKMSQNMLFFVNFAQVWCSASTPEANQLQIEKDPHSPSRFRVNGPVSNFQEFANVFNCPVGSAMNPKEKCSVCVSALSIFPCRVRTACESRTTRTGPTYMSSNFHATDISCQSNSNSYPQHQDQQQWPRSFQAQQHRTLEHIAVKSVGDMENKVKEDVSENAWVCAGQSAFLGPCIWDKNIPHNPDLRIGAQYIDLDDFLSENGIPLEQSVFSNENGQNWKRNEIDRDSHQSYSENATKLGVVAEVLSLNGKGEYPMKYQGSESPSNACSSLTSSSSKDEPESPICSSYMYYSMSGNEFDPRTRVFSDEELKPQVMVKKSRKKFVPEDLKDDKYWARRRKNNIAAKRSRDARRLKENQIALRAGFLEKENTFLRKEIEKLKKENNLMKLKLEKTQKD</sequence>
<dbReference type="PANTHER" id="PTHR11733">
    <property type="entry name" value="ZINC METALLOPROTEASE FAMILY M13 NEPRILYSIN-RELATED"/>
    <property type="match status" value="1"/>
</dbReference>
<organism evidence="19 20">
    <name type="scientific">Cloeon dipterum</name>
    <dbReference type="NCBI Taxonomy" id="197152"/>
    <lineage>
        <taxon>Eukaryota</taxon>
        <taxon>Metazoa</taxon>
        <taxon>Ecdysozoa</taxon>
        <taxon>Arthropoda</taxon>
        <taxon>Hexapoda</taxon>
        <taxon>Insecta</taxon>
        <taxon>Pterygota</taxon>
        <taxon>Palaeoptera</taxon>
        <taxon>Ephemeroptera</taxon>
        <taxon>Pisciforma</taxon>
        <taxon>Baetidae</taxon>
        <taxon>Cloeon</taxon>
    </lineage>
</organism>
<keyword evidence="17" id="KW-0472">Membrane</keyword>
<dbReference type="Proteomes" id="UP000494165">
    <property type="component" value="Unassembled WGS sequence"/>
</dbReference>
<evidence type="ECO:0000313" key="20">
    <source>
        <dbReference type="Proteomes" id="UP000494165"/>
    </source>
</evidence>
<dbReference type="AlphaFoldDB" id="A0A8S1D704"/>
<keyword evidence="11" id="KW-0482">Metalloprotease</keyword>
<keyword evidence="14" id="KW-0539">Nucleus</keyword>
<keyword evidence="6" id="KW-0645">Protease</keyword>
<dbReference type="GO" id="GO:0005886">
    <property type="term" value="C:plasma membrane"/>
    <property type="evidence" value="ECO:0007669"/>
    <property type="project" value="UniProtKB-SubCell"/>
</dbReference>
<keyword evidence="15" id="KW-0175">Coiled coil</keyword>
<feature type="transmembrane region" description="Helical" evidence="17">
    <location>
        <begin position="63"/>
        <end position="84"/>
    </location>
</feature>
<dbReference type="PRINTS" id="PR00786">
    <property type="entry name" value="NEPRILYSIN"/>
</dbReference>
<gene>
    <name evidence="19" type="ORF">CLODIP_2_CD13083</name>
</gene>
<comment type="similarity">
    <text evidence="4">Belongs to the peptidase M13 family.</text>
</comment>
<dbReference type="InterPro" id="IPR042089">
    <property type="entry name" value="Peptidase_M13_dom_2"/>
</dbReference>
<dbReference type="InterPro" id="IPR024079">
    <property type="entry name" value="MetalloPept_cat_dom_sf"/>
</dbReference>
<dbReference type="SMART" id="SM00338">
    <property type="entry name" value="BRLZ"/>
    <property type="match status" value="1"/>
</dbReference>
<evidence type="ECO:0000259" key="18">
    <source>
        <dbReference type="PROSITE" id="PS50217"/>
    </source>
</evidence>
<comment type="caution">
    <text evidence="19">The sequence shown here is derived from an EMBL/GenBank/DDBJ whole genome shotgun (WGS) entry which is preliminary data.</text>
</comment>
<dbReference type="CDD" id="cd14695">
    <property type="entry name" value="bZIP_HLF"/>
    <property type="match status" value="1"/>
</dbReference>
<evidence type="ECO:0000256" key="10">
    <source>
        <dbReference type="ARBA" id="ARBA00023015"/>
    </source>
</evidence>
<evidence type="ECO:0000256" key="2">
    <source>
        <dbReference type="ARBA" id="ARBA00004123"/>
    </source>
</evidence>
<keyword evidence="8" id="KW-0378">Hydrolase</keyword>
<dbReference type="CDD" id="cd08662">
    <property type="entry name" value="M13"/>
    <property type="match status" value="1"/>
</dbReference>
<evidence type="ECO:0000256" key="15">
    <source>
        <dbReference type="SAM" id="Coils"/>
    </source>
</evidence>
<keyword evidence="9" id="KW-0862">Zinc</keyword>
<dbReference type="Pfam" id="PF07716">
    <property type="entry name" value="bZIP_2"/>
    <property type="match status" value="1"/>
</dbReference>
<evidence type="ECO:0000313" key="19">
    <source>
        <dbReference type="EMBL" id="CAB3375651.1"/>
    </source>
</evidence>
<dbReference type="InterPro" id="IPR046347">
    <property type="entry name" value="bZIP_sf"/>
</dbReference>
<dbReference type="InterPro" id="IPR008753">
    <property type="entry name" value="Peptidase_M13_N"/>
</dbReference>
<evidence type="ECO:0000256" key="11">
    <source>
        <dbReference type="ARBA" id="ARBA00023049"/>
    </source>
</evidence>
<evidence type="ECO:0000256" key="17">
    <source>
        <dbReference type="SAM" id="Phobius"/>
    </source>
</evidence>
<dbReference type="PROSITE" id="PS50217">
    <property type="entry name" value="BZIP"/>
    <property type="match status" value="1"/>
</dbReference>
<keyword evidence="17" id="KW-1133">Transmembrane helix</keyword>
<dbReference type="GO" id="GO:0003677">
    <property type="term" value="F:DNA binding"/>
    <property type="evidence" value="ECO:0007669"/>
    <property type="project" value="UniProtKB-KW"/>
</dbReference>
<comment type="similarity">
    <text evidence="5">Belongs to the bZIP family. PAR subfamily.</text>
</comment>
<dbReference type="EMBL" id="CADEPI010000116">
    <property type="protein sequence ID" value="CAB3375651.1"/>
    <property type="molecule type" value="Genomic_DNA"/>
</dbReference>
<evidence type="ECO:0000256" key="8">
    <source>
        <dbReference type="ARBA" id="ARBA00022801"/>
    </source>
</evidence>
<reference evidence="19 20" key="1">
    <citation type="submission" date="2020-04" db="EMBL/GenBank/DDBJ databases">
        <authorList>
            <person name="Alioto T."/>
            <person name="Alioto T."/>
            <person name="Gomez Garrido J."/>
        </authorList>
    </citation>
    <scope>NUCLEOTIDE SEQUENCE [LARGE SCALE GENOMIC DNA]</scope>
</reference>
<evidence type="ECO:0000256" key="4">
    <source>
        <dbReference type="ARBA" id="ARBA00007357"/>
    </source>
</evidence>
<evidence type="ECO:0000256" key="14">
    <source>
        <dbReference type="ARBA" id="ARBA00023242"/>
    </source>
</evidence>
<protein>
    <recommendedName>
        <fullName evidence="18">BZIP domain-containing protein</fullName>
    </recommendedName>
</protein>
<comment type="cofactor">
    <cofactor evidence="1">
        <name>Zn(2+)</name>
        <dbReference type="ChEBI" id="CHEBI:29105"/>
    </cofactor>
</comment>
<dbReference type="OrthoDB" id="6475849at2759"/>
<dbReference type="Pfam" id="PF01431">
    <property type="entry name" value="Peptidase_M13"/>
    <property type="match status" value="1"/>
</dbReference>
<dbReference type="InterPro" id="IPR004827">
    <property type="entry name" value="bZIP"/>
</dbReference>
<feature type="compositionally biased region" description="Low complexity" evidence="16">
    <location>
        <begin position="939"/>
        <end position="951"/>
    </location>
</feature>
<evidence type="ECO:0000256" key="7">
    <source>
        <dbReference type="ARBA" id="ARBA00022723"/>
    </source>
</evidence>
<dbReference type="InterPro" id="IPR000718">
    <property type="entry name" value="Peptidase_M13"/>
</dbReference>
<dbReference type="GO" id="GO:0004222">
    <property type="term" value="F:metalloendopeptidase activity"/>
    <property type="evidence" value="ECO:0007669"/>
    <property type="project" value="InterPro"/>
</dbReference>
<feature type="domain" description="BZIP" evidence="18">
    <location>
        <begin position="1006"/>
        <end position="1069"/>
    </location>
</feature>
<dbReference type="GO" id="GO:0016485">
    <property type="term" value="P:protein processing"/>
    <property type="evidence" value="ECO:0007669"/>
    <property type="project" value="TreeGrafter"/>
</dbReference>
<keyword evidence="13" id="KW-0804">Transcription</keyword>
<dbReference type="GO" id="GO:0046872">
    <property type="term" value="F:metal ion binding"/>
    <property type="evidence" value="ECO:0007669"/>
    <property type="project" value="UniProtKB-KW"/>
</dbReference>
<dbReference type="FunFam" id="1.20.5.170:FF:000007">
    <property type="entry name" value="hepatic leukemia factor isoform X2"/>
    <property type="match status" value="1"/>
</dbReference>
<evidence type="ECO:0000256" key="9">
    <source>
        <dbReference type="ARBA" id="ARBA00022833"/>
    </source>
</evidence>
<keyword evidence="17" id="KW-0812">Transmembrane</keyword>
<dbReference type="PROSITE" id="PS51885">
    <property type="entry name" value="NEPRILYSIN"/>
    <property type="match status" value="1"/>
</dbReference>
<dbReference type="SUPFAM" id="SSF55486">
    <property type="entry name" value="Metalloproteases ('zincins'), catalytic domain"/>
    <property type="match status" value="1"/>
</dbReference>
<keyword evidence="12" id="KW-0238">DNA-binding</keyword>
<proteinExistence type="inferred from homology"/>
<evidence type="ECO:0000256" key="13">
    <source>
        <dbReference type="ARBA" id="ARBA00023163"/>
    </source>
</evidence>
<accession>A0A8S1D704</accession>
<evidence type="ECO:0000256" key="6">
    <source>
        <dbReference type="ARBA" id="ARBA00022670"/>
    </source>
</evidence>
<dbReference type="Gene3D" id="1.20.5.170">
    <property type="match status" value="1"/>
</dbReference>
<comment type="subcellular location">
    <subcellularLocation>
        <location evidence="3">Cell membrane</location>
        <topology evidence="3">Single-pass type II membrane protein</topology>
    </subcellularLocation>
    <subcellularLocation>
        <location evidence="2">Nucleus</location>
    </subcellularLocation>
</comment>
<dbReference type="Gene3D" id="3.40.390.10">
    <property type="entry name" value="Collagenase (Catalytic Domain)"/>
    <property type="match status" value="1"/>
</dbReference>
<evidence type="ECO:0000256" key="1">
    <source>
        <dbReference type="ARBA" id="ARBA00001947"/>
    </source>
</evidence>
<evidence type="ECO:0000256" key="3">
    <source>
        <dbReference type="ARBA" id="ARBA00004401"/>
    </source>
</evidence>
<keyword evidence="7" id="KW-0479">Metal-binding</keyword>
<dbReference type="GO" id="GO:0003700">
    <property type="term" value="F:DNA-binding transcription factor activity"/>
    <property type="evidence" value="ECO:0007669"/>
    <property type="project" value="InterPro"/>
</dbReference>
<feature type="coiled-coil region" evidence="15">
    <location>
        <begin position="1038"/>
        <end position="1072"/>
    </location>
</feature>
<name>A0A8S1D704_9INSE</name>
<dbReference type="InterPro" id="IPR018497">
    <property type="entry name" value="Peptidase_M13_C"/>
</dbReference>
<keyword evidence="20" id="KW-1185">Reference proteome</keyword>
<evidence type="ECO:0000256" key="12">
    <source>
        <dbReference type="ARBA" id="ARBA00023125"/>
    </source>
</evidence>
<keyword evidence="10" id="KW-0805">Transcription regulation</keyword>
<dbReference type="PANTHER" id="PTHR11733:SF167">
    <property type="entry name" value="FI17812P1-RELATED"/>
    <property type="match status" value="1"/>
</dbReference>
<dbReference type="GO" id="GO:0005634">
    <property type="term" value="C:nucleus"/>
    <property type="evidence" value="ECO:0007669"/>
    <property type="project" value="UniProtKB-SubCell"/>
</dbReference>
<evidence type="ECO:0000256" key="16">
    <source>
        <dbReference type="SAM" id="MobiDB-lite"/>
    </source>
</evidence>
<dbReference type="Pfam" id="PF05649">
    <property type="entry name" value="Peptidase_M13_N"/>
    <property type="match status" value="1"/>
</dbReference>
<dbReference type="SUPFAM" id="SSF57959">
    <property type="entry name" value="Leucine zipper domain"/>
    <property type="match status" value="1"/>
</dbReference>